<reference evidence="1" key="1">
    <citation type="journal article" date="2014" name="Front. Microbiol.">
        <title>High frequency of phylogenetically diverse reductive dehalogenase-homologous genes in deep subseafloor sedimentary metagenomes.</title>
        <authorList>
            <person name="Kawai M."/>
            <person name="Futagami T."/>
            <person name="Toyoda A."/>
            <person name="Takaki Y."/>
            <person name="Nishi S."/>
            <person name="Hori S."/>
            <person name="Arai W."/>
            <person name="Tsubouchi T."/>
            <person name="Morono Y."/>
            <person name="Uchiyama I."/>
            <person name="Ito T."/>
            <person name="Fujiyama A."/>
            <person name="Inagaki F."/>
            <person name="Takami H."/>
        </authorList>
    </citation>
    <scope>NUCLEOTIDE SEQUENCE</scope>
    <source>
        <strain evidence="1">Expedition CK06-06</strain>
    </source>
</reference>
<dbReference type="EMBL" id="BARS01033405">
    <property type="protein sequence ID" value="GAG25539.1"/>
    <property type="molecule type" value="Genomic_DNA"/>
</dbReference>
<dbReference type="Gene3D" id="3.30.70.20">
    <property type="match status" value="1"/>
</dbReference>
<proteinExistence type="predicted"/>
<comment type="caution">
    <text evidence="1">The sequence shown here is derived from an EMBL/GenBank/DDBJ whole genome shotgun (WGS) entry which is preliminary data.</text>
</comment>
<protein>
    <recommendedName>
        <fullName evidence="2">4Fe-4S ferredoxin-type domain-containing protein</fullName>
    </recommendedName>
</protein>
<dbReference type="AlphaFoldDB" id="X0W3X6"/>
<organism evidence="1">
    <name type="scientific">marine sediment metagenome</name>
    <dbReference type="NCBI Taxonomy" id="412755"/>
    <lineage>
        <taxon>unclassified sequences</taxon>
        <taxon>metagenomes</taxon>
        <taxon>ecological metagenomes</taxon>
    </lineage>
</organism>
<dbReference type="SUPFAM" id="SSF54862">
    <property type="entry name" value="4Fe-4S ferredoxins"/>
    <property type="match status" value="1"/>
</dbReference>
<gene>
    <name evidence="1" type="ORF">S01H1_51738</name>
</gene>
<sequence length="90" mass="10453">MKIIRDSNLCYACKTCQLVCSFHHTKTFWPERSSIIVSRNPQDGTIKWRMNATCDQCIDEEEPLCVKYCMYGALQISNKNANEQEVKDND</sequence>
<name>X0W3X6_9ZZZZ</name>
<accession>X0W3X6</accession>
<evidence type="ECO:0000313" key="1">
    <source>
        <dbReference type="EMBL" id="GAG25539.1"/>
    </source>
</evidence>
<evidence type="ECO:0008006" key="2">
    <source>
        <dbReference type="Google" id="ProtNLM"/>
    </source>
</evidence>